<dbReference type="Proteomes" id="UP000799764">
    <property type="component" value="Unassembled WGS sequence"/>
</dbReference>
<evidence type="ECO:0000313" key="3">
    <source>
        <dbReference type="Proteomes" id="UP000799764"/>
    </source>
</evidence>
<evidence type="ECO:0000256" key="1">
    <source>
        <dbReference type="SAM" id="MobiDB-lite"/>
    </source>
</evidence>
<proteinExistence type="predicted"/>
<dbReference type="EMBL" id="MU001505">
    <property type="protein sequence ID" value="KAF2441537.1"/>
    <property type="molecule type" value="Genomic_DNA"/>
</dbReference>
<reference evidence="2" key="1">
    <citation type="journal article" date="2020" name="Stud. Mycol.">
        <title>101 Dothideomycetes genomes: a test case for predicting lifestyles and emergence of pathogens.</title>
        <authorList>
            <person name="Haridas S."/>
            <person name="Albert R."/>
            <person name="Binder M."/>
            <person name="Bloem J."/>
            <person name="Labutti K."/>
            <person name="Salamov A."/>
            <person name="Andreopoulos B."/>
            <person name="Baker S."/>
            <person name="Barry K."/>
            <person name="Bills G."/>
            <person name="Bluhm B."/>
            <person name="Cannon C."/>
            <person name="Castanera R."/>
            <person name="Culley D."/>
            <person name="Daum C."/>
            <person name="Ezra D."/>
            <person name="Gonzalez J."/>
            <person name="Henrissat B."/>
            <person name="Kuo A."/>
            <person name="Liang C."/>
            <person name="Lipzen A."/>
            <person name="Lutzoni F."/>
            <person name="Magnuson J."/>
            <person name="Mondo S."/>
            <person name="Nolan M."/>
            <person name="Ohm R."/>
            <person name="Pangilinan J."/>
            <person name="Park H.-J."/>
            <person name="Ramirez L."/>
            <person name="Alfaro M."/>
            <person name="Sun H."/>
            <person name="Tritt A."/>
            <person name="Yoshinaga Y."/>
            <person name="Zwiers L.-H."/>
            <person name="Turgeon B."/>
            <person name="Goodwin S."/>
            <person name="Spatafora J."/>
            <person name="Crous P."/>
            <person name="Grigoriev I."/>
        </authorList>
    </citation>
    <scope>NUCLEOTIDE SEQUENCE</scope>
    <source>
        <strain evidence="2">CBS 690.94</strain>
    </source>
</reference>
<evidence type="ECO:0000313" key="2">
    <source>
        <dbReference type="EMBL" id="KAF2441537.1"/>
    </source>
</evidence>
<comment type="caution">
    <text evidence="2">The sequence shown here is derived from an EMBL/GenBank/DDBJ whole genome shotgun (WGS) entry which is preliminary data.</text>
</comment>
<feature type="region of interest" description="Disordered" evidence="1">
    <location>
        <begin position="156"/>
        <end position="191"/>
    </location>
</feature>
<accession>A0A9P4PCW0</accession>
<protein>
    <submittedName>
        <fullName evidence="2">Uncharacterized protein</fullName>
    </submittedName>
</protein>
<organism evidence="2 3">
    <name type="scientific">Karstenula rhodostoma CBS 690.94</name>
    <dbReference type="NCBI Taxonomy" id="1392251"/>
    <lineage>
        <taxon>Eukaryota</taxon>
        <taxon>Fungi</taxon>
        <taxon>Dikarya</taxon>
        <taxon>Ascomycota</taxon>
        <taxon>Pezizomycotina</taxon>
        <taxon>Dothideomycetes</taxon>
        <taxon>Pleosporomycetidae</taxon>
        <taxon>Pleosporales</taxon>
        <taxon>Massarineae</taxon>
        <taxon>Didymosphaeriaceae</taxon>
        <taxon>Karstenula</taxon>
    </lineage>
</organism>
<dbReference type="AlphaFoldDB" id="A0A9P4PCW0"/>
<feature type="compositionally biased region" description="Basic and acidic residues" evidence="1">
    <location>
        <begin position="180"/>
        <end position="189"/>
    </location>
</feature>
<name>A0A9P4PCW0_9PLEO</name>
<sequence>MPAGLVLRQVRATHSPMGGAADCYSKVGDATEEDLTTKEHDSPLLDIVVKEIKDLIDTSQLIIDKRVMRRHRDEGVLLYYGLVQDEFGTVVTTKEVSSQHLAKLQGKVWHELPLMVAMTAKGVDGEATNPGHVYGVEINYVAVQSSRCGQDARCEGDAAQSEEPEDPCEPGMKTGIEDLYSGKEDKGPDRYQWQDAIPDDLGVAVEKETTDDDNQAVQVPRDGSGIKVWEVPLECVLL</sequence>
<gene>
    <name evidence="2" type="ORF">P171DRAFT_487995</name>
</gene>
<keyword evidence="3" id="KW-1185">Reference proteome</keyword>